<dbReference type="RefSeq" id="WP_283425952.1">
    <property type="nucleotide sequence ID" value="NZ_FXTY01000003.1"/>
</dbReference>
<dbReference type="EMBL" id="FXTY01000003">
    <property type="protein sequence ID" value="SMP20484.1"/>
    <property type="molecule type" value="Genomic_DNA"/>
</dbReference>
<dbReference type="SUPFAM" id="SSF54427">
    <property type="entry name" value="NTF2-like"/>
    <property type="match status" value="2"/>
</dbReference>
<sequence>MKNYTPQFVALVKKCLREAQPRTTLEAYISENFVDHNIGGGKEELFAYLERVLSDRNFREVRVVRALQEDNFVFLHLHFGTADGSGQKVSTDFFKLDENGHVTDHWGVQQVDSIRNPSGRSKIGGPALPKEHDKVETNKALIEEFMDQCVIGRDTRSMPDYVNIDFVIEHSPNYEDGWESFQTFFEQDSCPLVYHERVLTVAEGDFVAVLSRGSSEGAPLNMVDIFRMKNDQIVEHWDNSEPVQPKME</sequence>
<protein>
    <submittedName>
        <fullName evidence="1">Predicted SnoaL-like aldol condensation-catalyzing enzyme</fullName>
    </submittedName>
</protein>
<name>A0ABY1NYB5_9RHOB</name>
<comment type="caution">
    <text evidence="1">The sequence shown here is derived from an EMBL/GenBank/DDBJ whole genome shotgun (WGS) entry which is preliminary data.</text>
</comment>
<dbReference type="Proteomes" id="UP001157961">
    <property type="component" value="Unassembled WGS sequence"/>
</dbReference>
<gene>
    <name evidence="1" type="ORF">SAMN06265373_103530</name>
</gene>
<organism evidence="1 2">
    <name type="scientific">Shimia sagamensis</name>
    <dbReference type="NCBI Taxonomy" id="1566352"/>
    <lineage>
        <taxon>Bacteria</taxon>
        <taxon>Pseudomonadati</taxon>
        <taxon>Pseudomonadota</taxon>
        <taxon>Alphaproteobacteria</taxon>
        <taxon>Rhodobacterales</taxon>
        <taxon>Roseobacteraceae</taxon>
    </lineage>
</organism>
<proteinExistence type="predicted"/>
<accession>A0ABY1NYB5</accession>
<reference evidence="1 2" key="1">
    <citation type="submission" date="2017-05" db="EMBL/GenBank/DDBJ databases">
        <authorList>
            <person name="Varghese N."/>
            <person name="Submissions S."/>
        </authorList>
    </citation>
    <scope>NUCLEOTIDE SEQUENCE [LARGE SCALE GENOMIC DNA]</scope>
    <source>
        <strain evidence="1 2">DSM 29734</strain>
    </source>
</reference>
<keyword evidence="2" id="KW-1185">Reference proteome</keyword>
<dbReference type="InterPro" id="IPR032710">
    <property type="entry name" value="NTF2-like_dom_sf"/>
</dbReference>
<evidence type="ECO:0000313" key="1">
    <source>
        <dbReference type="EMBL" id="SMP20484.1"/>
    </source>
</evidence>
<dbReference type="Gene3D" id="3.10.450.50">
    <property type="match status" value="2"/>
</dbReference>
<evidence type="ECO:0000313" key="2">
    <source>
        <dbReference type="Proteomes" id="UP001157961"/>
    </source>
</evidence>